<keyword evidence="2" id="KW-0677">Repeat</keyword>
<dbReference type="EMBL" id="CP116221">
    <property type="protein sequence ID" value="WCO03468.1"/>
    <property type="molecule type" value="Genomic_DNA"/>
</dbReference>
<dbReference type="SUPFAM" id="SSF52058">
    <property type="entry name" value="L domain-like"/>
    <property type="match status" value="1"/>
</dbReference>
<evidence type="ECO:0000313" key="4">
    <source>
        <dbReference type="Proteomes" id="UP001202717"/>
    </source>
</evidence>
<dbReference type="RefSeq" id="WP_272792435.1">
    <property type="nucleotide sequence ID" value="NZ_CP116221.1"/>
</dbReference>
<protein>
    <submittedName>
        <fullName evidence="3">Leucine-rich repeat domain-containing protein</fullName>
    </submittedName>
</protein>
<evidence type="ECO:0000313" key="3">
    <source>
        <dbReference type="EMBL" id="WCO03468.1"/>
    </source>
</evidence>
<dbReference type="SMART" id="SM00369">
    <property type="entry name" value="LRR_TYP"/>
    <property type="match status" value="4"/>
</dbReference>
<name>A0ABY7S2F5_9FLAO</name>
<evidence type="ECO:0000256" key="1">
    <source>
        <dbReference type="ARBA" id="ARBA00022614"/>
    </source>
</evidence>
<proteinExistence type="predicted"/>
<keyword evidence="1" id="KW-0433">Leucine-rich repeat</keyword>
<keyword evidence="4" id="KW-1185">Reference proteome</keyword>
<dbReference type="PANTHER" id="PTHR48051:SF54">
    <property type="entry name" value="LEUCINE-RICH REPEAT-CONTAINING PROTEIN"/>
    <property type="match status" value="1"/>
</dbReference>
<dbReference type="InterPro" id="IPR003591">
    <property type="entry name" value="Leu-rich_rpt_typical-subtyp"/>
</dbReference>
<organism evidence="3 4">
    <name type="scientific">Psychroserpens ponticola</name>
    <dbReference type="NCBI Taxonomy" id="2932268"/>
    <lineage>
        <taxon>Bacteria</taxon>
        <taxon>Pseudomonadati</taxon>
        <taxon>Bacteroidota</taxon>
        <taxon>Flavobacteriia</taxon>
        <taxon>Flavobacteriales</taxon>
        <taxon>Flavobacteriaceae</taxon>
        <taxon>Psychroserpens</taxon>
    </lineage>
</organism>
<reference evidence="3 4" key="1">
    <citation type="submission" date="2023-01" db="EMBL/GenBank/DDBJ databases">
        <title>Psychroserpens ponticola sp. nov., isolated from seawater.</title>
        <authorList>
            <person name="Kristyanto S."/>
            <person name="Jung J."/>
            <person name="Kim J.M."/>
            <person name="Jeon C.O."/>
        </authorList>
    </citation>
    <scope>NUCLEOTIDE SEQUENCE [LARGE SCALE GENOMIC DNA]</scope>
    <source>
        <strain evidence="3 4">MSW6</strain>
    </source>
</reference>
<dbReference type="PANTHER" id="PTHR48051">
    <property type="match status" value="1"/>
</dbReference>
<evidence type="ECO:0000256" key="2">
    <source>
        <dbReference type="ARBA" id="ARBA00022737"/>
    </source>
</evidence>
<dbReference type="InterPro" id="IPR050216">
    <property type="entry name" value="LRR_domain-containing"/>
</dbReference>
<sequence length="386" mass="44805">MRLNLLILLMVINLSCVKGQSQKKIDKKANKEHILPLKIKIRGQLKQIEDSGLIIPSIEFNINRNYVKVKVGANEFYNTKYENTSFSEIFKLFVVDDFKSNEYFYNPYFKYMGYLETSKEIADKEYKRKFSNFKRKDIKINYLELDSTEIRKFTVLSNYINEIAIEILQESIQKDSMIVASSISEALKKPKKIYELSYRNSSTTILSPEIGKLTNLRVLDISGSQIKIIPPEIENCIHLKSIIANASQLSKVPNSIGNLKKLRNINFSYCKLKELPEEFGKLESLWNLSLGSNQLDDLPESFTNLKNLQMLNISNNNFYEFPREVLSIESVGNLWMHGNRFKQIPSEIVNLKGLHHFLVDVTEIDNIEEIKSLIPKVRIIDETNRR</sequence>
<dbReference type="Gene3D" id="3.80.10.10">
    <property type="entry name" value="Ribonuclease Inhibitor"/>
    <property type="match status" value="1"/>
</dbReference>
<dbReference type="Pfam" id="PF00560">
    <property type="entry name" value="LRR_1"/>
    <property type="match status" value="3"/>
</dbReference>
<dbReference type="InterPro" id="IPR032675">
    <property type="entry name" value="LRR_dom_sf"/>
</dbReference>
<gene>
    <name evidence="3" type="ORF">MUN68_008160</name>
</gene>
<dbReference type="Proteomes" id="UP001202717">
    <property type="component" value="Chromosome"/>
</dbReference>
<dbReference type="InterPro" id="IPR001611">
    <property type="entry name" value="Leu-rich_rpt"/>
</dbReference>
<accession>A0ABY7S2F5</accession>